<feature type="region of interest" description="Disordered" evidence="1">
    <location>
        <begin position="634"/>
        <end position="692"/>
    </location>
</feature>
<proteinExistence type="predicted"/>
<accession>A0AAD9GUD0</accession>
<feature type="compositionally biased region" description="Gly residues" evidence="1">
    <location>
        <begin position="643"/>
        <end position="656"/>
    </location>
</feature>
<keyword evidence="3" id="KW-1185">Reference proteome</keyword>
<gene>
    <name evidence="2" type="ORF">P3T76_004163</name>
</gene>
<evidence type="ECO:0000313" key="2">
    <source>
        <dbReference type="EMBL" id="KAK1944251.1"/>
    </source>
</evidence>
<dbReference type="Gene3D" id="3.40.50.300">
    <property type="entry name" value="P-loop containing nucleotide triphosphate hydrolases"/>
    <property type="match status" value="1"/>
</dbReference>
<dbReference type="SUPFAM" id="SSF52540">
    <property type="entry name" value="P-loop containing nucleoside triphosphate hydrolases"/>
    <property type="match status" value="1"/>
</dbReference>
<feature type="compositionally biased region" description="Polar residues" evidence="1">
    <location>
        <begin position="487"/>
        <end position="501"/>
    </location>
</feature>
<dbReference type="InterPro" id="IPR027417">
    <property type="entry name" value="P-loop_NTPase"/>
</dbReference>
<reference evidence="2" key="1">
    <citation type="submission" date="2023-08" db="EMBL/GenBank/DDBJ databases">
        <title>Reference Genome Resource for the Citrus Pathogen Phytophthora citrophthora.</title>
        <authorList>
            <person name="Moller H."/>
            <person name="Coetzee B."/>
            <person name="Rose L.J."/>
            <person name="Van Niekerk J.M."/>
        </authorList>
    </citation>
    <scope>NUCLEOTIDE SEQUENCE</scope>
    <source>
        <strain evidence="2">STE-U-9442</strain>
    </source>
</reference>
<dbReference type="AlphaFoldDB" id="A0AAD9GUD0"/>
<name>A0AAD9GUD0_9STRA</name>
<sequence length="790" mass="86455">MDHERIDQKIVELSPRLDVTSGSPNAEDIDTGLSLLEEVETYLTHSVYGNNADNKTNIVVLGTTGGGKSTVVSFLFGEGRIVVRHESEFSRVLMAESPLPGVSIQSGGTSVSLLPVVNHVKLQDEPVAVWDMPGSRDTRGPFVELVVHFTYRWMLKDDKNLKFIIVSPPPLERPQIVALEKMINGSLVRQDNAIVVYTKCDSEFDPNSTSVLNISDTKRDIHSFALRAPMKANEDEHDYSSEYSDRKTTILHALWDLRPSQVEFDEILPDSAKLLLHSMTKTCIERVQETLSACFIRLYSWDSYRATYEDICTTLEMLKSADPLCLLEMIDVLTRLVPAVGDDFQKDEAFFHARRRLFLIETLNGDEPQRRHVIEWLNAKGVQALEEAKEKLLEVKGAVETYRRSAKISDATLVISAFHLRLSNEKEAIEKFVTKREKAIDYVCNIPTVLLVGLASLDVDVDLQLWANIGLVSPSIQVTTQGGFNLSAHGQAQSRPKQNSKPGAEGRHGSIGLPGGSLVVVSQQLNDDNVIVRSTKSQGQSGGNAQDGGAGVNGKDSSYNENSFRDAIDHCISIGLLSEKDSNAPEEDGNSNVPRDLSNGLRLVKFKREDSPLRMHGGLGHIPGKTTAKVTKASVPGDKRIPGGNGGQGGAGGRGGEILIETSQTGWKGEGMEGPKGQDGSPGKASRDGYRSPNFTGKIGQWYARGWLGISTHTPHIEVQLEELKAEDQPKLVYAGVSEAEDNVAALNKADVSAVKTAFQKERFVLENKFPHCDFSGLKATSESADESNV</sequence>
<dbReference type="EMBL" id="JASMQC010000006">
    <property type="protein sequence ID" value="KAK1944251.1"/>
    <property type="molecule type" value="Genomic_DNA"/>
</dbReference>
<protein>
    <submittedName>
        <fullName evidence="2">Uncharacterized protein</fullName>
    </submittedName>
</protein>
<dbReference type="Proteomes" id="UP001259832">
    <property type="component" value="Unassembled WGS sequence"/>
</dbReference>
<comment type="caution">
    <text evidence="2">The sequence shown here is derived from an EMBL/GenBank/DDBJ whole genome shotgun (WGS) entry which is preliminary data.</text>
</comment>
<feature type="compositionally biased region" description="Gly residues" evidence="1">
    <location>
        <begin position="540"/>
        <end position="552"/>
    </location>
</feature>
<evidence type="ECO:0000313" key="3">
    <source>
        <dbReference type="Proteomes" id="UP001259832"/>
    </source>
</evidence>
<evidence type="ECO:0000256" key="1">
    <source>
        <dbReference type="SAM" id="MobiDB-lite"/>
    </source>
</evidence>
<feature type="region of interest" description="Disordered" evidence="1">
    <location>
        <begin position="487"/>
        <end position="512"/>
    </location>
</feature>
<organism evidence="2 3">
    <name type="scientific">Phytophthora citrophthora</name>
    <dbReference type="NCBI Taxonomy" id="4793"/>
    <lineage>
        <taxon>Eukaryota</taxon>
        <taxon>Sar</taxon>
        <taxon>Stramenopiles</taxon>
        <taxon>Oomycota</taxon>
        <taxon>Peronosporomycetes</taxon>
        <taxon>Peronosporales</taxon>
        <taxon>Peronosporaceae</taxon>
        <taxon>Phytophthora</taxon>
    </lineage>
</organism>
<feature type="region of interest" description="Disordered" evidence="1">
    <location>
        <begin position="534"/>
        <end position="561"/>
    </location>
</feature>